<accession>A0ABQ1LC95</accession>
<sequence>MRRFGKVTKNRWLFAAFAFALVTLSSCQKDDDNGVFQVSAVRALNAVPGSDQLDLGLNDSWLNYDLQTEQIEDFAYRDTLPYKRAWPGIRVVRVFEGGNITNSGLLAQENVQFYPGQFYSIYVVGREDDVELMVTEDDLSAPGEGKAKIRFINLSPDAPALDFGIEGAGDAVMVTDQQFKEVSDFVAIDSGEAYTFNFKEHSNGKLVHTFEFTPKEGLIYTIWVRGLFENEGNAELKLGHDIIVH</sequence>
<evidence type="ECO:0000256" key="1">
    <source>
        <dbReference type="SAM" id="SignalP"/>
    </source>
</evidence>
<dbReference type="PROSITE" id="PS51257">
    <property type="entry name" value="PROKAR_LIPOPROTEIN"/>
    <property type="match status" value="1"/>
</dbReference>
<evidence type="ECO:0000313" key="4">
    <source>
        <dbReference type="Proteomes" id="UP000597338"/>
    </source>
</evidence>
<feature type="signal peptide" evidence="1">
    <location>
        <begin position="1"/>
        <end position="20"/>
    </location>
</feature>
<dbReference type="InterPro" id="IPR025510">
    <property type="entry name" value="DUF4397"/>
</dbReference>
<dbReference type="Proteomes" id="UP000597338">
    <property type="component" value="Unassembled WGS sequence"/>
</dbReference>
<organism evidence="3 4">
    <name type="scientific">Parapedobacter defluvii</name>
    <dbReference type="NCBI Taxonomy" id="2045106"/>
    <lineage>
        <taxon>Bacteria</taxon>
        <taxon>Pseudomonadati</taxon>
        <taxon>Bacteroidota</taxon>
        <taxon>Sphingobacteriia</taxon>
        <taxon>Sphingobacteriales</taxon>
        <taxon>Sphingobacteriaceae</taxon>
        <taxon>Parapedobacter</taxon>
    </lineage>
</organism>
<feature type="chain" id="PRO_5045826211" description="DUF4397 domain-containing protein" evidence="1">
    <location>
        <begin position="21"/>
        <end position="245"/>
    </location>
</feature>
<dbReference type="Pfam" id="PF14344">
    <property type="entry name" value="DUF4397"/>
    <property type="match status" value="1"/>
</dbReference>
<dbReference type="RefSeq" id="WP_188748794.1">
    <property type="nucleotide sequence ID" value="NZ_BMIK01000003.1"/>
</dbReference>
<proteinExistence type="predicted"/>
<feature type="domain" description="DUF4397" evidence="2">
    <location>
        <begin position="40"/>
        <end position="163"/>
    </location>
</feature>
<dbReference type="EMBL" id="BMIK01000003">
    <property type="protein sequence ID" value="GGC22695.1"/>
    <property type="molecule type" value="Genomic_DNA"/>
</dbReference>
<gene>
    <name evidence="3" type="ORF">GCM10011386_13220</name>
</gene>
<protein>
    <recommendedName>
        <fullName evidence="2">DUF4397 domain-containing protein</fullName>
    </recommendedName>
</protein>
<keyword evidence="1" id="KW-0732">Signal</keyword>
<evidence type="ECO:0000259" key="2">
    <source>
        <dbReference type="Pfam" id="PF14344"/>
    </source>
</evidence>
<evidence type="ECO:0000313" key="3">
    <source>
        <dbReference type="EMBL" id="GGC22695.1"/>
    </source>
</evidence>
<comment type="caution">
    <text evidence="3">The sequence shown here is derived from an EMBL/GenBank/DDBJ whole genome shotgun (WGS) entry which is preliminary data.</text>
</comment>
<name>A0ABQ1LC95_9SPHI</name>
<reference evidence="4" key="1">
    <citation type="journal article" date="2019" name="Int. J. Syst. Evol. Microbiol.">
        <title>The Global Catalogue of Microorganisms (GCM) 10K type strain sequencing project: providing services to taxonomists for standard genome sequencing and annotation.</title>
        <authorList>
            <consortium name="The Broad Institute Genomics Platform"/>
            <consortium name="The Broad Institute Genome Sequencing Center for Infectious Disease"/>
            <person name="Wu L."/>
            <person name="Ma J."/>
        </authorList>
    </citation>
    <scope>NUCLEOTIDE SEQUENCE [LARGE SCALE GENOMIC DNA]</scope>
    <source>
        <strain evidence="4">CGMCC 1.15342</strain>
    </source>
</reference>
<keyword evidence="4" id="KW-1185">Reference proteome</keyword>